<evidence type="ECO:0000256" key="2">
    <source>
        <dbReference type="RuleBase" id="RU362097"/>
    </source>
</evidence>
<dbReference type="GO" id="GO:0015562">
    <property type="term" value="F:efflux transmembrane transporter activity"/>
    <property type="evidence" value="ECO:0007669"/>
    <property type="project" value="InterPro"/>
</dbReference>
<dbReference type="EMBL" id="JSVC01000009">
    <property type="protein sequence ID" value="KIC95005.1"/>
    <property type="molecule type" value="Genomic_DNA"/>
</dbReference>
<evidence type="ECO:0000313" key="4">
    <source>
        <dbReference type="Proteomes" id="UP000031408"/>
    </source>
</evidence>
<dbReference type="AlphaFoldDB" id="A0A0C1ILD4"/>
<dbReference type="InterPro" id="IPR003423">
    <property type="entry name" value="OMP_efflux"/>
</dbReference>
<accession>A0A0C1ILD4</accession>
<evidence type="ECO:0000256" key="1">
    <source>
        <dbReference type="ARBA" id="ARBA00007613"/>
    </source>
</evidence>
<dbReference type="Pfam" id="PF02321">
    <property type="entry name" value="OEP"/>
    <property type="match status" value="2"/>
</dbReference>
<keyword evidence="2" id="KW-0564">Palmitate</keyword>
<dbReference type="OrthoDB" id="9770517at2"/>
<proteinExistence type="inferred from homology"/>
<gene>
    <name evidence="3" type="ORF">OI18_08960</name>
</gene>
<evidence type="ECO:0000313" key="3">
    <source>
        <dbReference type="EMBL" id="KIC95005.1"/>
    </source>
</evidence>
<dbReference type="Proteomes" id="UP000031408">
    <property type="component" value="Unassembled WGS sequence"/>
</dbReference>
<comment type="subcellular location">
    <subcellularLocation>
        <location evidence="2">Cell membrane</location>
        <topology evidence="2">Lipid-anchor</topology>
    </subcellularLocation>
</comment>
<name>A0A0C1ILD4_9BACT</name>
<keyword evidence="2" id="KW-0449">Lipoprotein</keyword>
<organism evidence="3 4">
    <name type="scientific">Flavihumibacter solisilvae</name>
    <dbReference type="NCBI Taxonomy" id="1349421"/>
    <lineage>
        <taxon>Bacteria</taxon>
        <taxon>Pseudomonadati</taxon>
        <taxon>Bacteroidota</taxon>
        <taxon>Chitinophagia</taxon>
        <taxon>Chitinophagales</taxon>
        <taxon>Chitinophagaceae</taxon>
        <taxon>Flavihumibacter</taxon>
    </lineage>
</organism>
<comment type="similarity">
    <text evidence="1 2">Belongs to the outer membrane factor (OMF) (TC 1.B.17) family.</text>
</comment>
<dbReference type="SUPFAM" id="SSF56954">
    <property type="entry name" value="Outer membrane efflux proteins (OEP)"/>
    <property type="match status" value="1"/>
</dbReference>
<reference evidence="3 4" key="1">
    <citation type="submission" date="2014-11" db="EMBL/GenBank/DDBJ databases">
        <title>Genome sequence of Flavihumibacter solisilvae 3-3.</title>
        <authorList>
            <person name="Zhou G."/>
            <person name="Li M."/>
            <person name="Wang G."/>
        </authorList>
    </citation>
    <scope>NUCLEOTIDE SEQUENCE [LARGE SCALE GENOMIC DNA]</scope>
    <source>
        <strain evidence="3 4">3-3</strain>
    </source>
</reference>
<keyword evidence="2" id="KW-1134">Transmembrane beta strand</keyword>
<keyword evidence="2" id="KW-0812">Transmembrane</keyword>
<keyword evidence="2" id="KW-0472">Membrane</keyword>
<dbReference type="RefSeq" id="WP_039139121.1">
    <property type="nucleotide sequence ID" value="NZ_JSVC01000009.1"/>
</dbReference>
<dbReference type="Gene3D" id="1.20.1600.10">
    <property type="entry name" value="Outer membrane efflux proteins (OEP)"/>
    <property type="match status" value="1"/>
</dbReference>
<dbReference type="NCBIfam" id="TIGR01845">
    <property type="entry name" value="outer_NodT"/>
    <property type="match status" value="1"/>
</dbReference>
<protein>
    <submittedName>
        <fullName evidence="3">RND transporter</fullName>
    </submittedName>
</protein>
<comment type="caution">
    <text evidence="3">The sequence shown here is derived from an EMBL/GenBank/DDBJ whole genome shotgun (WGS) entry which is preliminary data.</text>
</comment>
<dbReference type="PANTHER" id="PTHR30203">
    <property type="entry name" value="OUTER MEMBRANE CATION EFFLUX PROTEIN"/>
    <property type="match status" value="1"/>
</dbReference>
<keyword evidence="4" id="KW-1185">Reference proteome</keyword>
<dbReference type="PANTHER" id="PTHR30203:SF33">
    <property type="entry name" value="BLR4455 PROTEIN"/>
    <property type="match status" value="1"/>
</dbReference>
<dbReference type="STRING" id="1349421.OI18_08960"/>
<dbReference type="InterPro" id="IPR010131">
    <property type="entry name" value="MdtP/NodT-like"/>
</dbReference>
<dbReference type="GO" id="GO:0005886">
    <property type="term" value="C:plasma membrane"/>
    <property type="evidence" value="ECO:0007669"/>
    <property type="project" value="UniProtKB-SubCell"/>
</dbReference>
<sequence>MKYSLVMLVLVVVLNACTVSRDRETPQPDLPGKFRNEQVEDSVGIGAFPWKVFYTDPLLQVLIDSGLVRNYDMQVALNNIEISSLQLRQSMWGNIPEVGLQVGASASRQSGKSLNGLSLENFLGKKHVENYTAALSVSWEADIWGKVKNQKKAALASYLQTGEARRGIQTRLVAAIAQGYYNLLILDQQVDIAERNLKLNDSTLRLVRLQYDAGQVTIVGVQQVEAQRLAAAGIIPHLHEARLVQENALSVLTGKLPGAIHRSAKLSSAALPVSLSAGLPAAMLSRRPDVKSRELDLAIANAEVGIAKASMYPSFRITASGGAEAFQFTNWFNVPASLFGVAAGSISQPILQRRQLKTQFEIKQVERETAVLRFRQVVLTAVGEVSDALAQVEQLEHKADVAGERLNVLNGAVHNAGLLFQNGQATYLEVITAQAGLLQSELELAAIKKAQLDAAIELYRSLGGGH</sequence>
<dbReference type="Gene3D" id="2.20.200.10">
    <property type="entry name" value="Outer membrane efflux proteins (OEP)"/>
    <property type="match status" value="1"/>
</dbReference>